<evidence type="ECO:0000259" key="2">
    <source>
        <dbReference type="Pfam" id="PF00561"/>
    </source>
</evidence>
<organism evidence="3 4">
    <name type="scientific">Pyrrhoderma noxium</name>
    <dbReference type="NCBI Taxonomy" id="2282107"/>
    <lineage>
        <taxon>Eukaryota</taxon>
        <taxon>Fungi</taxon>
        <taxon>Dikarya</taxon>
        <taxon>Basidiomycota</taxon>
        <taxon>Agaricomycotina</taxon>
        <taxon>Agaricomycetes</taxon>
        <taxon>Hymenochaetales</taxon>
        <taxon>Hymenochaetaceae</taxon>
        <taxon>Pyrrhoderma</taxon>
    </lineage>
</organism>
<dbReference type="PANTHER" id="PTHR43433:SF5">
    <property type="entry name" value="AB HYDROLASE-1 DOMAIN-CONTAINING PROTEIN"/>
    <property type="match status" value="1"/>
</dbReference>
<proteinExistence type="predicted"/>
<dbReference type="Pfam" id="PF00561">
    <property type="entry name" value="Abhydrolase_1"/>
    <property type="match status" value="1"/>
</dbReference>
<dbReference type="InParanoid" id="A0A286UVA8"/>
<dbReference type="AlphaFoldDB" id="A0A286UVA8"/>
<evidence type="ECO:0000256" key="1">
    <source>
        <dbReference type="SAM" id="MobiDB-lite"/>
    </source>
</evidence>
<dbReference type="Gene3D" id="3.40.50.1820">
    <property type="entry name" value="alpha/beta hydrolase"/>
    <property type="match status" value="1"/>
</dbReference>
<feature type="compositionally biased region" description="Basic and acidic residues" evidence="1">
    <location>
        <begin position="7"/>
        <end position="35"/>
    </location>
</feature>
<dbReference type="Proteomes" id="UP000217199">
    <property type="component" value="Unassembled WGS sequence"/>
</dbReference>
<name>A0A286UVA8_9AGAM</name>
<dbReference type="EMBL" id="NBII01000001">
    <property type="protein sequence ID" value="PAV23536.1"/>
    <property type="molecule type" value="Genomic_DNA"/>
</dbReference>
<dbReference type="InterPro" id="IPR029058">
    <property type="entry name" value="AB_hydrolase_fold"/>
</dbReference>
<accession>A0A286UVA8</accession>
<protein>
    <submittedName>
        <fullName evidence="3">Alpha beta-hydrolase</fullName>
    </submittedName>
</protein>
<reference evidence="3 4" key="1">
    <citation type="journal article" date="2017" name="Mol. Ecol.">
        <title>Comparative and population genomic landscape of Phellinus noxius: A hypervariable fungus causing root rot in trees.</title>
        <authorList>
            <person name="Chung C.L."/>
            <person name="Lee T.J."/>
            <person name="Akiba M."/>
            <person name="Lee H.H."/>
            <person name="Kuo T.H."/>
            <person name="Liu D."/>
            <person name="Ke H.M."/>
            <person name="Yokoi T."/>
            <person name="Roa M.B."/>
            <person name="Lu M.J."/>
            <person name="Chang Y.Y."/>
            <person name="Ann P.J."/>
            <person name="Tsai J.N."/>
            <person name="Chen C.Y."/>
            <person name="Tzean S.S."/>
            <person name="Ota Y."/>
            <person name="Hattori T."/>
            <person name="Sahashi N."/>
            <person name="Liou R.F."/>
            <person name="Kikuchi T."/>
            <person name="Tsai I.J."/>
        </authorList>
    </citation>
    <scope>NUCLEOTIDE SEQUENCE [LARGE SCALE GENOMIC DNA]</scope>
    <source>
        <strain evidence="3 4">FFPRI411160</strain>
    </source>
</reference>
<dbReference type="STRING" id="2282107.A0A286UVA8"/>
<dbReference type="OrthoDB" id="19657at2759"/>
<comment type="caution">
    <text evidence="3">The sequence shown here is derived from an EMBL/GenBank/DDBJ whole genome shotgun (WGS) entry which is preliminary data.</text>
</comment>
<dbReference type="InterPro" id="IPR000073">
    <property type="entry name" value="AB_hydrolase_1"/>
</dbReference>
<dbReference type="InterPro" id="IPR050471">
    <property type="entry name" value="AB_hydrolase"/>
</dbReference>
<feature type="domain" description="AB hydrolase-1" evidence="2">
    <location>
        <begin position="90"/>
        <end position="316"/>
    </location>
</feature>
<dbReference type="PANTHER" id="PTHR43433">
    <property type="entry name" value="HYDROLASE, ALPHA/BETA FOLD FAMILY PROTEIN"/>
    <property type="match status" value="1"/>
</dbReference>
<gene>
    <name evidence="3" type="ORF">PNOK_0060400</name>
</gene>
<dbReference type="PRINTS" id="PR00111">
    <property type="entry name" value="ABHYDROLASE"/>
</dbReference>
<sequence>MSAASTEEQRRRKQAGDRDRERVFGQGRVQERGEREGEDVVLKSLKTIFDPSTLVRKGLCPVTTLRGQEDDPLESHSLYFEMHGNGPEKVVFIMGLNSTSFSWEPQVEHFGRSGKYTILVFDNRGVGNSGTPKGPYSTSGMAEDVIVLLDYVGWFENRGLHVVGVSLGGMIALELATKIPERIASLSLTVTTAGGWPWSNLPPWKGLSSLLRLLTISDVAKKIPILHEMVFPLDWLAQKAEEDPQGRTNRRVQEELYMKRLTATRVQKPMGTLSQMFAGLTHYVAPERLYKISRSIPKVMIVTGDEDHLVHPRNSEPCYSSAMAKAL</sequence>
<keyword evidence="4" id="KW-1185">Reference proteome</keyword>
<dbReference type="SUPFAM" id="SSF53474">
    <property type="entry name" value="alpha/beta-Hydrolases"/>
    <property type="match status" value="1"/>
</dbReference>
<evidence type="ECO:0000313" key="4">
    <source>
        <dbReference type="Proteomes" id="UP000217199"/>
    </source>
</evidence>
<feature type="region of interest" description="Disordered" evidence="1">
    <location>
        <begin position="1"/>
        <end position="35"/>
    </location>
</feature>
<dbReference type="GO" id="GO:0016787">
    <property type="term" value="F:hydrolase activity"/>
    <property type="evidence" value="ECO:0007669"/>
    <property type="project" value="UniProtKB-KW"/>
</dbReference>
<evidence type="ECO:0000313" key="3">
    <source>
        <dbReference type="EMBL" id="PAV23536.1"/>
    </source>
</evidence>